<dbReference type="Pfam" id="PF13186">
    <property type="entry name" value="SPASM"/>
    <property type="match status" value="1"/>
</dbReference>
<organism evidence="2 3">
    <name type="scientific">Sorangium cellulosum</name>
    <name type="common">Polyangium cellulosum</name>
    <dbReference type="NCBI Taxonomy" id="56"/>
    <lineage>
        <taxon>Bacteria</taxon>
        <taxon>Pseudomonadati</taxon>
        <taxon>Myxococcota</taxon>
        <taxon>Polyangia</taxon>
        <taxon>Polyangiales</taxon>
        <taxon>Polyangiaceae</taxon>
        <taxon>Sorangium</taxon>
    </lineage>
</organism>
<dbReference type="CDD" id="cd21109">
    <property type="entry name" value="SPASM"/>
    <property type="match status" value="1"/>
</dbReference>
<dbReference type="Proteomes" id="UP000075502">
    <property type="component" value="Unassembled WGS sequence"/>
</dbReference>
<dbReference type="EMBL" id="JEME01002231">
    <property type="protein sequence ID" value="KYG04952.1"/>
    <property type="molecule type" value="Genomic_DNA"/>
</dbReference>
<evidence type="ECO:0000259" key="1">
    <source>
        <dbReference type="Pfam" id="PF13186"/>
    </source>
</evidence>
<reference evidence="2 3" key="1">
    <citation type="submission" date="2014-02" db="EMBL/GenBank/DDBJ databases">
        <title>The small core and large imbalanced accessory genome model reveals a collaborative survival strategy of Sorangium cellulosum strains in nature.</title>
        <authorList>
            <person name="Han K."/>
            <person name="Peng R."/>
            <person name="Blom J."/>
            <person name="Li Y.-Z."/>
        </authorList>
    </citation>
    <scope>NUCLEOTIDE SEQUENCE [LARGE SCALE GENOMIC DNA]</scope>
    <source>
        <strain evidence="2 3">So0007-03</strain>
    </source>
</reference>
<proteinExistence type="predicted"/>
<name>A0A150TJR6_SORCE</name>
<dbReference type="PANTHER" id="PTHR11228:SF7">
    <property type="entry name" value="PQQA PEPTIDE CYCLASE"/>
    <property type="match status" value="1"/>
</dbReference>
<dbReference type="InterPro" id="IPR058240">
    <property type="entry name" value="rSAM_sf"/>
</dbReference>
<feature type="domain" description="4Fe4S-binding SPASM" evidence="1">
    <location>
        <begin position="195"/>
        <end position="241"/>
    </location>
</feature>
<dbReference type="InterPro" id="IPR013785">
    <property type="entry name" value="Aldolase_TIM"/>
</dbReference>
<comment type="caution">
    <text evidence="2">The sequence shown here is derived from an EMBL/GenBank/DDBJ whole genome shotgun (WGS) entry which is preliminary data.</text>
</comment>
<dbReference type="InterPro" id="IPR050377">
    <property type="entry name" value="Radical_SAM_PqqE_MftC-like"/>
</dbReference>
<sequence length="319" mass="34698">MCYQSAGPRGSDVLGSAALTVQEVERLLAEAPAIETLGPRFHLTGGEAFLDIEAVLHLVRSARDAGFLDLTTTTNGYWARTPKAAADICRRARAAGMTSMEISWDYWHVPYIDAGAVSNCLLACAEAGIESNLRVLTSRSHSIEEAVSLLDPGAVERASRITCGPVFPTGRAAETLRREDLYVQGTLEESCHTYLNLTVNAQGNVFPCCAGLDQTKELIFGNVRRMSLAAIVEAMDRSALLRTLVFGGIGALASILEQSGVEVGRDYNSICHMCWSIFSSPEKVRALTRSFEERQRSAVRRALELLEQRRSAASVESEP</sequence>
<dbReference type="AlphaFoldDB" id="A0A150TJR6"/>
<dbReference type="PANTHER" id="PTHR11228">
    <property type="entry name" value="RADICAL SAM DOMAIN PROTEIN"/>
    <property type="match status" value="1"/>
</dbReference>
<accession>A0A150TJR6</accession>
<dbReference type="InterPro" id="IPR023885">
    <property type="entry name" value="4Fe4S-binding_SPASM_dom"/>
</dbReference>
<dbReference type="SUPFAM" id="SSF102114">
    <property type="entry name" value="Radical SAM enzymes"/>
    <property type="match status" value="1"/>
</dbReference>
<evidence type="ECO:0000313" key="2">
    <source>
        <dbReference type="EMBL" id="KYG04952.1"/>
    </source>
</evidence>
<evidence type="ECO:0000313" key="3">
    <source>
        <dbReference type="Proteomes" id="UP000075502"/>
    </source>
</evidence>
<protein>
    <recommendedName>
        <fullName evidence="1">4Fe4S-binding SPASM domain-containing protein</fullName>
    </recommendedName>
</protein>
<gene>
    <name evidence="2" type="ORF">BE21_43830</name>
</gene>
<dbReference type="Gene3D" id="3.20.20.70">
    <property type="entry name" value="Aldolase class I"/>
    <property type="match status" value="1"/>
</dbReference>